<evidence type="ECO:0000313" key="5">
    <source>
        <dbReference type="EMBL" id="MBB4661793.1"/>
    </source>
</evidence>
<dbReference type="InterPro" id="IPR036388">
    <property type="entry name" value="WH-like_DNA-bd_sf"/>
</dbReference>
<feature type="domain" description="HTH arsR-type" evidence="4">
    <location>
        <begin position="26"/>
        <end position="120"/>
    </location>
</feature>
<dbReference type="InterPro" id="IPR051011">
    <property type="entry name" value="Metal_resp_trans_reg"/>
</dbReference>
<reference evidence="5 6" key="1">
    <citation type="submission" date="2020-08" db="EMBL/GenBank/DDBJ databases">
        <title>Genomic Encyclopedia of Archaeal and Bacterial Type Strains, Phase II (KMG-II): from individual species to whole genera.</title>
        <authorList>
            <person name="Goeker M."/>
        </authorList>
    </citation>
    <scope>NUCLEOTIDE SEQUENCE [LARGE SCALE GENOMIC DNA]</scope>
    <source>
        <strain evidence="5 6">DSM 23288</strain>
    </source>
</reference>
<dbReference type="RefSeq" id="WP_183340251.1">
    <property type="nucleotide sequence ID" value="NZ_JACHNU010000001.1"/>
</dbReference>
<dbReference type="GO" id="GO:0003700">
    <property type="term" value="F:DNA-binding transcription factor activity"/>
    <property type="evidence" value="ECO:0007669"/>
    <property type="project" value="InterPro"/>
</dbReference>
<accession>A0A840IC48</accession>
<dbReference type="SUPFAM" id="SSF46785">
    <property type="entry name" value="Winged helix' DNA-binding domain"/>
    <property type="match status" value="1"/>
</dbReference>
<dbReference type="CDD" id="cd00090">
    <property type="entry name" value="HTH_ARSR"/>
    <property type="match status" value="1"/>
</dbReference>
<name>A0A840IC48_9ACTN</name>
<dbReference type="InterPro" id="IPR001845">
    <property type="entry name" value="HTH_ArsR_DNA-bd_dom"/>
</dbReference>
<evidence type="ECO:0000313" key="6">
    <source>
        <dbReference type="Proteomes" id="UP000585272"/>
    </source>
</evidence>
<dbReference type="PROSITE" id="PS00846">
    <property type="entry name" value="HTH_ARSR_1"/>
    <property type="match status" value="1"/>
</dbReference>
<keyword evidence="6" id="KW-1185">Reference proteome</keyword>
<dbReference type="InterPro" id="IPR011991">
    <property type="entry name" value="ArsR-like_HTH"/>
</dbReference>
<evidence type="ECO:0000259" key="4">
    <source>
        <dbReference type="PROSITE" id="PS50987"/>
    </source>
</evidence>
<keyword evidence="3" id="KW-0804">Transcription</keyword>
<dbReference type="PROSITE" id="PS50987">
    <property type="entry name" value="HTH_ARSR_2"/>
    <property type="match status" value="1"/>
</dbReference>
<evidence type="ECO:0000256" key="3">
    <source>
        <dbReference type="ARBA" id="ARBA00023163"/>
    </source>
</evidence>
<evidence type="ECO:0000256" key="2">
    <source>
        <dbReference type="ARBA" id="ARBA00023125"/>
    </source>
</evidence>
<organism evidence="5 6">
    <name type="scientific">Conexibacter arvalis</name>
    <dbReference type="NCBI Taxonomy" id="912552"/>
    <lineage>
        <taxon>Bacteria</taxon>
        <taxon>Bacillati</taxon>
        <taxon>Actinomycetota</taxon>
        <taxon>Thermoleophilia</taxon>
        <taxon>Solirubrobacterales</taxon>
        <taxon>Conexibacteraceae</taxon>
        <taxon>Conexibacter</taxon>
    </lineage>
</organism>
<dbReference type="SMART" id="SM00418">
    <property type="entry name" value="HTH_ARSR"/>
    <property type="match status" value="1"/>
</dbReference>
<dbReference type="InterPro" id="IPR018334">
    <property type="entry name" value="ArsR_HTH"/>
</dbReference>
<comment type="caution">
    <text evidence="5">The sequence shown here is derived from an EMBL/GenBank/DDBJ whole genome shotgun (WGS) entry which is preliminary data.</text>
</comment>
<dbReference type="EMBL" id="JACHNU010000001">
    <property type="protein sequence ID" value="MBB4661793.1"/>
    <property type="molecule type" value="Genomic_DNA"/>
</dbReference>
<dbReference type="Gene3D" id="1.10.10.10">
    <property type="entry name" value="Winged helix-like DNA-binding domain superfamily/Winged helix DNA-binding domain"/>
    <property type="match status" value="1"/>
</dbReference>
<proteinExistence type="predicted"/>
<dbReference type="AlphaFoldDB" id="A0A840IC48"/>
<dbReference type="GO" id="GO:0003677">
    <property type="term" value="F:DNA binding"/>
    <property type="evidence" value="ECO:0007669"/>
    <property type="project" value="UniProtKB-KW"/>
</dbReference>
<dbReference type="InterPro" id="IPR036390">
    <property type="entry name" value="WH_DNA-bd_sf"/>
</dbReference>
<gene>
    <name evidence="5" type="ORF">BDZ31_001366</name>
</gene>
<keyword evidence="1" id="KW-0805">Transcription regulation</keyword>
<dbReference type="NCBIfam" id="NF033788">
    <property type="entry name" value="HTH_metalloreg"/>
    <property type="match status" value="1"/>
</dbReference>
<dbReference type="PANTHER" id="PTHR43132">
    <property type="entry name" value="ARSENICAL RESISTANCE OPERON REPRESSOR ARSR-RELATED"/>
    <property type="match status" value="1"/>
</dbReference>
<sequence length="121" mass="12915">MAAEPDTCDLLCLDVPKAERVRASMPSVEELERRAAAAKALGDPTRLGLAVALGEAGTACVCDLAWIAGRSERLVSHHARQLKAAGVARSRREGKMVMYELTEHGAALLATVLGHRDEAVR</sequence>
<protein>
    <submittedName>
        <fullName evidence="5">DNA-binding transcriptional ArsR family regulator</fullName>
    </submittedName>
</protein>
<dbReference type="Pfam" id="PF01022">
    <property type="entry name" value="HTH_5"/>
    <property type="match status" value="1"/>
</dbReference>
<dbReference type="PANTHER" id="PTHR43132:SF6">
    <property type="entry name" value="HTH-TYPE TRANSCRIPTIONAL REPRESSOR CZRA"/>
    <property type="match status" value="1"/>
</dbReference>
<keyword evidence="2 5" id="KW-0238">DNA-binding</keyword>
<dbReference type="PRINTS" id="PR00778">
    <property type="entry name" value="HTHARSR"/>
</dbReference>
<dbReference type="Proteomes" id="UP000585272">
    <property type="component" value="Unassembled WGS sequence"/>
</dbReference>
<evidence type="ECO:0000256" key="1">
    <source>
        <dbReference type="ARBA" id="ARBA00023015"/>
    </source>
</evidence>